<feature type="transmembrane region" description="Helical" evidence="1">
    <location>
        <begin position="154"/>
        <end position="182"/>
    </location>
</feature>
<dbReference type="EMBL" id="JARYMX010000006">
    <property type="protein sequence ID" value="KAJ9543279.1"/>
    <property type="molecule type" value="Genomic_DNA"/>
</dbReference>
<keyword evidence="1" id="KW-0812">Transmembrane</keyword>
<feature type="transmembrane region" description="Helical" evidence="1">
    <location>
        <begin position="87"/>
        <end position="109"/>
    </location>
</feature>
<sequence>MDAINKCKCFISPQISIEMLLNGRIPLSAWIRLQTVYASLCNVFVMAMFGCFFVIPFNTGGWITALGFIATLSLISIINPHMEIRRAILLNVAAFFFGATVAPLINLFIQMDHSTRFPSPSTPSMASSRFLAAFFHKPAADVVTVPFHLGCVWLLYYFLSTLFLISCFLLQNVYLFVVPLIVHTQMHSQHVVAHHTKESYIVNTTISFFTDFPAVPSLYSCPNGSS</sequence>
<protein>
    <submittedName>
        <fullName evidence="2">Uncharacterized protein</fullName>
    </submittedName>
</protein>
<keyword evidence="3" id="KW-1185">Reference proteome</keyword>
<feature type="transmembrane region" description="Helical" evidence="1">
    <location>
        <begin position="61"/>
        <end position="80"/>
    </location>
</feature>
<accession>A0AA38SJY8</accession>
<evidence type="ECO:0000313" key="3">
    <source>
        <dbReference type="Proteomes" id="UP001172457"/>
    </source>
</evidence>
<proteinExistence type="predicted"/>
<keyword evidence="1" id="KW-0472">Membrane</keyword>
<evidence type="ECO:0000256" key="1">
    <source>
        <dbReference type="SAM" id="Phobius"/>
    </source>
</evidence>
<comment type="caution">
    <text evidence="2">The sequence shown here is derived from an EMBL/GenBank/DDBJ whole genome shotgun (WGS) entry which is preliminary data.</text>
</comment>
<evidence type="ECO:0000313" key="2">
    <source>
        <dbReference type="EMBL" id="KAJ9543279.1"/>
    </source>
</evidence>
<dbReference type="AlphaFoldDB" id="A0AA38SJY8"/>
<keyword evidence="1" id="KW-1133">Transmembrane helix</keyword>
<feature type="transmembrane region" description="Helical" evidence="1">
    <location>
        <begin position="36"/>
        <end position="55"/>
    </location>
</feature>
<name>A0AA38SJY8_9ASTR</name>
<organism evidence="2 3">
    <name type="scientific">Centaurea solstitialis</name>
    <name type="common">yellow star-thistle</name>
    <dbReference type="NCBI Taxonomy" id="347529"/>
    <lineage>
        <taxon>Eukaryota</taxon>
        <taxon>Viridiplantae</taxon>
        <taxon>Streptophyta</taxon>
        <taxon>Embryophyta</taxon>
        <taxon>Tracheophyta</taxon>
        <taxon>Spermatophyta</taxon>
        <taxon>Magnoliopsida</taxon>
        <taxon>eudicotyledons</taxon>
        <taxon>Gunneridae</taxon>
        <taxon>Pentapetalae</taxon>
        <taxon>asterids</taxon>
        <taxon>campanulids</taxon>
        <taxon>Asterales</taxon>
        <taxon>Asteraceae</taxon>
        <taxon>Carduoideae</taxon>
        <taxon>Cardueae</taxon>
        <taxon>Centaureinae</taxon>
        <taxon>Centaurea</taxon>
    </lineage>
</organism>
<reference evidence="2" key="1">
    <citation type="submission" date="2023-03" db="EMBL/GenBank/DDBJ databases">
        <title>Chromosome-scale reference genome and RAD-based genetic map of yellow starthistle (Centaurea solstitialis) reveal putative structural variation and QTLs associated with invader traits.</title>
        <authorList>
            <person name="Reatini B."/>
            <person name="Cang F.A."/>
            <person name="Jiang Q."/>
            <person name="Mckibben M.T.W."/>
            <person name="Barker M.S."/>
            <person name="Rieseberg L.H."/>
            <person name="Dlugosch K.M."/>
        </authorList>
    </citation>
    <scope>NUCLEOTIDE SEQUENCE</scope>
    <source>
        <strain evidence="2">CAN-66</strain>
        <tissue evidence="2">Leaf</tissue>
    </source>
</reference>
<dbReference type="Proteomes" id="UP001172457">
    <property type="component" value="Chromosome 6"/>
</dbReference>
<gene>
    <name evidence="2" type="ORF">OSB04_022986</name>
</gene>